<feature type="compositionally biased region" description="Polar residues" evidence="1">
    <location>
        <begin position="119"/>
        <end position="132"/>
    </location>
</feature>
<dbReference type="EMBL" id="ML986663">
    <property type="protein sequence ID" value="KAF2261180.1"/>
    <property type="molecule type" value="Genomic_DNA"/>
</dbReference>
<comment type="caution">
    <text evidence="2">The sequence shown here is derived from an EMBL/GenBank/DDBJ whole genome shotgun (WGS) entry which is preliminary data.</text>
</comment>
<dbReference type="GO" id="GO:0005730">
    <property type="term" value="C:nucleolus"/>
    <property type="evidence" value="ECO:0007669"/>
    <property type="project" value="TreeGrafter"/>
</dbReference>
<name>A0A9P4MXC0_9PLEO</name>
<dbReference type="OrthoDB" id="5556956at2759"/>
<feature type="compositionally biased region" description="Basic residues" evidence="1">
    <location>
        <begin position="287"/>
        <end position="300"/>
    </location>
</feature>
<dbReference type="InterPro" id="IPR053030">
    <property type="entry name" value="Ribosomal_biogenesis_FAF1-like"/>
</dbReference>
<evidence type="ECO:0008006" key="4">
    <source>
        <dbReference type="Google" id="ProtNLM"/>
    </source>
</evidence>
<feature type="region of interest" description="Disordered" evidence="1">
    <location>
        <begin position="1"/>
        <end position="148"/>
    </location>
</feature>
<dbReference type="AlphaFoldDB" id="A0A9P4MXC0"/>
<protein>
    <recommendedName>
        <fullName evidence="4">Protein FAF1</fullName>
    </recommendedName>
</protein>
<feature type="compositionally biased region" description="Basic residues" evidence="1">
    <location>
        <begin position="1"/>
        <end position="11"/>
    </location>
</feature>
<dbReference type="GO" id="GO:0000462">
    <property type="term" value="P:maturation of SSU-rRNA from tricistronic rRNA transcript (SSU-rRNA, 5.8S rRNA, LSU-rRNA)"/>
    <property type="evidence" value="ECO:0007669"/>
    <property type="project" value="TreeGrafter"/>
</dbReference>
<accession>A0A9P4MXC0</accession>
<feature type="compositionally biased region" description="Low complexity" evidence="1">
    <location>
        <begin position="165"/>
        <end position="176"/>
    </location>
</feature>
<feature type="compositionally biased region" description="Acidic residues" evidence="1">
    <location>
        <begin position="64"/>
        <end position="80"/>
    </location>
</feature>
<sequence>MAPTLGKRKRVTREGLEQSSHLHSPSSASSNSDSEDVQDIFRRAFEAKFKPLDVEPQESKITEPEEEEEEEEEELEEDSDWSGISSEAEDEIEVIEHSTTRRLGDRLSKAEMRAFMSSKPPTSTIQTPSKPTFSKLAKDDDPTEASHLKNDLALQRLLRDSHLLSSLNSPSASGNSTPTLSLTGSSRHKSIDLHLQSLGAKSSIFTQKSMPMQDRKRILSKATQREERRRAEARENGIVLEKEKRVKKYVKERAKGVGGPGVGRFKGGTLTLSKRDIADITGGGRSGKGKGKGKGTYGKR</sequence>
<feature type="compositionally biased region" description="Basic and acidic residues" evidence="1">
    <location>
        <begin position="94"/>
        <end position="112"/>
    </location>
</feature>
<feature type="region of interest" description="Disordered" evidence="1">
    <location>
        <begin position="165"/>
        <end position="185"/>
    </location>
</feature>
<evidence type="ECO:0000313" key="2">
    <source>
        <dbReference type="EMBL" id="KAF2261180.1"/>
    </source>
</evidence>
<dbReference type="PANTHER" id="PTHR28096">
    <property type="entry name" value="PROTEIN FAF1"/>
    <property type="match status" value="1"/>
</dbReference>
<feature type="compositionally biased region" description="Basic and acidic residues" evidence="1">
    <location>
        <begin position="136"/>
        <end position="148"/>
    </location>
</feature>
<dbReference type="Proteomes" id="UP000800093">
    <property type="component" value="Unassembled WGS sequence"/>
</dbReference>
<feature type="compositionally biased region" description="Low complexity" evidence="1">
    <location>
        <begin position="19"/>
        <end position="32"/>
    </location>
</feature>
<reference evidence="3" key="1">
    <citation type="journal article" date="2020" name="Stud. Mycol.">
        <title>101 Dothideomycetes genomes: A test case for predicting lifestyles and emergence of pathogens.</title>
        <authorList>
            <person name="Haridas S."/>
            <person name="Albert R."/>
            <person name="Binder M."/>
            <person name="Bloem J."/>
            <person name="LaButti K."/>
            <person name="Salamov A."/>
            <person name="Andreopoulos B."/>
            <person name="Baker S."/>
            <person name="Barry K."/>
            <person name="Bills G."/>
            <person name="Bluhm B."/>
            <person name="Cannon C."/>
            <person name="Castanera R."/>
            <person name="Culley D."/>
            <person name="Daum C."/>
            <person name="Ezra D."/>
            <person name="Gonzalez J."/>
            <person name="Henrissat B."/>
            <person name="Kuo A."/>
            <person name="Liang C."/>
            <person name="Lipzen A."/>
            <person name="Lutzoni F."/>
            <person name="Magnuson J."/>
            <person name="Mondo S."/>
            <person name="Nolan M."/>
            <person name="Ohm R."/>
            <person name="Pangilinan J."/>
            <person name="Park H.-J."/>
            <person name="Ramirez L."/>
            <person name="Alfaro M."/>
            <person name="Sun H."/>
            <person name="Tritt A."/>
            <person name="Yoshinaga Y."/>
            <person name="Zwiers L.-H."/>
            <person name="Turgeon B."/>
            <person name="Goodwin S."/>
            <person name="Spatafora J."/>
            <person name="Crous P."/>
            <person name="Grigoriev I."/>
        </authorList>
    </citation>
    <scope>NUCLEOTIDE SEQUENCE [LARGE SCALE GENOMIC DNA]</scope>
    <source>
        <strain evidence="3">CBS 304.66</strain>
    </source>
</reference>
<keyword evidence="3" id="KW-1185">Reference proteome</keyword>
<dbReference type="PANTHER" id="PTHR28096:SF1">
    <property type="entry name" value="PROTEIN FAF1"/>
    <property type="match status" value="1"/>
</dbReference>
<proteinExistence type="predicted"/>
<evidence type="ECO:0000313" key="3">
    <source>
        <dbReference type="Proteomes" id="UP000800093"/>
    </source>
</evidence>
<feature type="region of interest" description="Disordered" evidence="1">
    <location>
        <begin position="202"/>
        <end position="233"/>
    </location>
</feature>
<organism evidence="2 3">
    <name type="scientific">Lojkania enalia</name>
    <dbReference type="NCBI Taxonomy" id="147567"/>
    <lineage>
        <taxon>Eukaryota</taxon>
        <taxon>Fungi</taxon>
        <taxon>Dikarya</taxon>
        <taxon>Ascomycota</taxon>
        <taxon>Pezizomycotina</taxon>
        <taxon>Dothideomycetes</taxon>
        <taxon>Pleosporomycetidae</taxon>
        <taxon>Pleosporales</taxon>
        <taxon>Pleosporales incertae sedis</taxon>
        <taxon>Lojkania</taxon>
    </lineage>
</organism>
<feature type="compositionally biased region" description="Basic and acidic residues" evidence="1">
    <location>
        <begin position="213"/>
        <end position="233"/>
    </location>
</feature>
<evidence type="ECO:0000256" key="1">
    <source>
        <dbReference type="SAM" id="MobiDB-lite"/>
    </source>
</evidence>
<gene>
    <name evidence="2" type="ORF">CC78DRAFT_561908</name>
</gene>
<feature type="region of interest" description="Disordered" evidence="1">
    <location>
        <begin position="277"/>
        <end position="300"/>
    </location>
</feature>
<feature type="compositionally biased region" description="Basic and acidic residues" evidence="1">
    <location>
        <begin position="39"/>
        <end position="63"/>
    </location>
</feature>